<keyword evidence="3" id="KW-1185">Reference proteome</keyword>
<gene>
    <name evidence="2" type="ORF">F4692_002410</name>
</gene>
<sequence>MAPTPGDPPSPAAGLLYGIGLGGFVDGIVLHQLLQWHHLLSATGDHPMTTVARLEVNTLADGFFHVFSWLAVVGASVVTLAQWRQGRLPPSWRFHGGCVVAGWGGFNVVEGLVDHQLLGIHHVRDDLGGPLAWDLGFLAVGVALVLVGWAVARTGSRALDDLGWTPTPVAEGGAG</sequence>
<dbReference type="EMBL" id="JACCBW010000002">
    <property type="protein sequence ID" value="NYE37277.1"/>
    <property type="molecule type" value="Genomic_DNA"/>
</dbReference>
<keyword evidence="1" id="KW-0812">Transmembrane</keyword>
<accession>A0A7Y9H3H2</accession>
<feature type="transmembrane region" description="Helical" evidence="1">
    <location>
        <begin position="63"/>
        <end position="83"/>
    </location>
</feature>
<dbReference type="RefSeq" id="WP_179619843.1">
    <property type="nucleotide sequence ID" value="NZ_JACCBW010000002.1"/>
</dbReference>
<protein>
    <submittedName>
        <fullName evidence="2">Putative membrane protein</fullName>
    </submittedName>
</protein>
<dbReference type="Proteomes" id="UP000549911">
    <property type="component" value="Unassembled WGS sequence"/>
</dbReference>
<evidence type="ECO:0000313" key="3">
    <source>
        <dbReference type="Proteomes" id="UP000549911"/>
    </source>
</evidence>
<reference evidence="2 3" key="1">
    <citation type="submission" date="2020-07" db="EMBL/GenBank/DDBJ databases">
        <authorList>
            <person name="Partida-Martinez L."/>
            <person name="Huntemann M."/>
            <person name="Clum A."/>
            <person name="Wang J."/>
            <person name="Palaniappan K."/>
            <person name="Ritter S."/>
            <person name="Chen I.-M."/>
            <person name="Stamatis D."/>
            <person name="Reddy T."/>
            <person name="O'Malley R."/>
            <person name="Daum C."/>
            <person name="Shapiro N."/>
            <person name="Ivanova N."/>
            <person name="Kyrpides N."/>
            <person name="Woyke T."/>
        </authorList>
    </citation>
    <scope>NUCLEOTIDE SEQUENCE [LARGE SCALE GENOMIC DNA]</scope>
    <source>
        <strain evidence="2 3">AT2.17</strain>
    </source>
</reference>
<keyword evidence="1" id="KW-0472">Membrane</keyword>
<dbReference type="InterPro" id="IPR018719">
    <property type="entry name" value="DUF2243_membrane"/>
</dbReference>
<proteinExistence type="predicted"/>
<organism evidence="2 3">
    <name type="scientific">Nocardioides cavernae</name>
    <dbReference type="NCBI Taxonomy" id="1921566"/>
    <lineage>
        <taxon>Bacteria</taxon>
        <taxon>Bacillati</taxon>
        <taxon>Actinomycetota</taxon>
        <taxon>Actinomycetes</taxon>
        <taxon>Propionibacteriales</taxon>
        <taxon>Nocardioidaceae</taxon>
        <taxon>Nocardioides</taxon>
    </lineage>
</organism>
<feature type="transmembrane region" description="Helical" evidence="1">
    <location>
        <begin position="12"/>
        <end position="30"/>
    </location>
</feature>
<comment type="caution">
    <text evidence="2">The sequence shown here is derived from an EMBL/GenBank/DDBJ whole genome shotgun (WGS) entry which is preliminary data.</text>
</comment>
<evidence type="ECO:0000313" key="2">
    <source>
        <dbReference type="EMBL" id="NYE37277.1"/>
    </source>
</evidence>
<dbReference type="Pfam" id="PF10002">
    <property type="entry name" value="DUF2243"/>
    <property type="match status" value="1"/>
</dbReference>
<dbReference type="AlphaFoldDB" id="A0A7Y9H3H2"/>
<reference evidence="2 3" key="2">
    <citation type="submission" date="2020-08" db="EMBL/GenBank/DDBJ databases">
        <title>The Agave Microbiome: Exploring the role of microbial communities in plant adaptations to desert environments.</title>
        <authorList>
            <person name="Partida-Martinez L.P."/>
        </authorList>
    </citation>
    <scope>NUCLEOTIDE SEQUENCE [LARGE SCALE GENOMIC DNA]</scope>
    <source>
        <strain evidence="2 3">AT2.17</strain>
    </source>
</reference>
<name>A0A7Y9H3H2_9ACTN</name>
<evidence type="ECO:0000256" key="1">
    <source>
        <dbReference type="SAM" id="Phobius"/>
    </source>
</evidence>
<keyword evidence="1" id="KW-1133">Transmembrane helix</keyword>
<feature type="transmembrane region" description="Helical" evidence="1">
    <location>
        <begin position="131"/>
        <end position="152"/>
    </location>
</feature>